<feature type="chain" id="PRO_5044835745" evidence="6">
    <location>
        <begin position="21"/>
        <end position="243"/>
    </location>
</feature>
<evidence type="ECO:0000256" key="1">
    <source>
        <dbReference type="ARBA" id="ARBA00004606"/>
    </source>
</evidence>
<evidence type="ECO:0000256" key="3">
    <source>
        <dbReference type="ARBA" id="ARBA00022679"/>
    </source>
</evidence>
<keyword evidence="4" id="KW-0472">Membrane</keyword>
<dbReference type="GO" id="GO:0016020">
    <property type="term" value="C:membrane"/>
    <property type="evidence" value="ECO:0007669"/>
    <property type="project" value="UniProtKB-SubCell"/>
</dbReference>
<reference evidence="7 8" key="1">
    <citation type="submission" date="2024-11" db="EMBL/GenBank/DDBJ databases">
        <title>Chromosome-level genome assembly of Eucalyptus globulus Labill. provides insights into its genome evolution.</title>
        <authorList>
            <person name="Li X."/>
        </authorList>
    </citation>
    <scope>NUCLEOTIDE SEQUENCE [LARGE SCALE GENOMIC DNA]</scope>
    <source>
        <strain evidence="7">CL2024</strain>
        <tissue evidence="7">Fresh tender leaves</tissue>
    </source>
</reference>
<dbReference type="InterPro" id="IPR003406">
    <property type="entry name" value="Glyco_trans_14"/>
</dbReference>
<evidence type="ECO:0000256" key="4">
    <source>
        <dbReference type="ARBA" id="ARBA00023136"/>
    </source>
</evidence>
<keyword evidence="3" id="KW-0808">Transferase</keyword>
<organism evidence="7 8">
    <name type="scientific">Eucalyptus globulus</name>
    <name type="common">Tasmanian blue gum</name>
    <dbReference type="NCBI Taxonomy" id="34317"/>
    <lineage>
        <taxon>Eukaryota</taxon>
        <taxon>Viridiplantae</taxon>
        <taxon>Streptophyta</taxon>
        <taxon>Embryophyta</taxon>
        <taxon>Tracheophyta</taxon>
        <taxon>Spermatophyta</taxon>
        <taxon>Magnoliopsida</taxon>
        <taxon>eudicotyledons</taxon>
        <taxon>Gunneridae</taxon>
        <taxon>Pentapetalae</taxon>
        <taxon>rosids</taxon>
        <taxon>malvids</taxon>
        <taxon>Myrtales</taxon>
        <taxon>Myrtaceae</taxon>
        <taxon>Myrtoideae</taxon>
        <taxon>Eucalypteae</taxon>
        <taxon>Eucalyptus</taxon>
    </lineage>
</organism>
<comment type="caution">
    <text evidence="7">The sequence shown here is derived from an EMBL/GenBank/DDBJ whole genome shotgun (WGS) entry which is preliminary data.</text>
</comment>
<dbReference type="InterPro" id="IPR044610">
    <property type="entry name" value="GLCAT14A/B/C"/>
</dbReference>
<proteinExistence type="predicted"/>
<evidence type="ECO:0000256" key="5">
    <source>
        <dbReference type="ARBA" id="ARBA00023180"/>
    </source>
</evidence>
<gene>
    <name evidence="7" type="ORF">ACJRO7_028279</name>
</gene>
<comment type="subcellular location">
    <subcellularLocation>
        <location evidence="1">Membrane</location>
        <topology evidence="1">Single-pass type II membrane protein</topology>
    </subcellularLocation>
</comment>
<evidence type="ECO:0000256" key="2">
    <source>
        <dbReference type="ARBA" id="ARBA00022676"/>
    </source>
</evidence>
<dbReference type="PANTHER" id="PTHR45719">
    <property type="entry name" value="GLYCOSYLTRANSFERASE"/>
    <property type="match status" value="1"/>
</dbReference>
<dbReference type="Proteomes" id="UP001634007">
    <property type="component" value="Unassembled WGS sequence"/>
</dbReference>
<evidence type="ECO:0000313" key="7">
    <source>
        <dbReference type="EMBL" id="KAL3731377.1"/>
    </source>
</evidence>
<name>A0ABD3K0Y7_EUCGL</name>
<keyword evidence="2" id="KW-0328">Glycosyltransferase</keyword>
<accession>A0ABD3K0Y7</accession>
<evidence type="ECO:0000256" key="6">
    <source>
        <dbReference type="SAM" id="SignalP"/>
    </source>
</evidence>
<dbReference type="Pfam" id="PF02485">
    <property type="entry name" value="Branch"/>
    <property type="match status" value="1"/>
</dbReference>
<keyword evidence="8" id="KW-1185">Reference proteome</keyword>
<protein>
    <submittedName>
        <fullName evidence="7">Uncharacterized protein</fullName>
    </submittedName>
</protein>
<keyword evidence="6" id="KW-0732">Signal</keyword>
<sequence>MMFALSNLHLLAILLPSERSNDPHLRWLLWIHHDDLSHVILSVSRDLNFVDHTSGLEWKPANNPTYVVDAGLYSARRTQIFQATDRYTNWYLCLHAGSPWVMLSQTYLEFCVFGWDNLPPTLLMYFNNVWSSQVAYFHLIIFNNDLRFMIWGNPPKLDPLFLNSSDYDWMVQSWAAFIGQFKARFKGDDPFLDMVDAHILKRMGPGWLMDLCSQWGDVNVWKADPQAKKLEDFIINSQLDQCK</sequence>
<evidence type="ECO:0000313" key="8">
    <source>
        <dbReference type="Proteomes" id="UP001634007"/>
    </source>
</evidence>
<dbReference type="AlphaFoldDB" id="A0ABD3K0Y7"/>
<dbReference type="PANTHER" id="PTHR45719:SF14">
    <property type="entry name" value="BETA-GLUCURONOSYLTRANSFERASE GLCAT14A"/>
    <property type="match status" value="1"/>
</dbReference>
<keyword evidence="5" id="KW-0325">Glycoprotein</keyword>
<feature type="signal peptide" evidence="6">
    <location>
        <begin position="1"/>
        <end position="20"/>
    </location>
</feature>
<dbReference type="EMBL" id="JBJKBG010000007">
    <property type="protein sequence ID" value="KAL3731377.1"/>
    <property type="molecule type" value="Genomic_DNA"/>
</dbReference>
<dbReference type="GO" id="GO:0016757">
    <property type="term" value="F:glycosyltransferase activity"/>
    <property type="evidence" value="ECO:0007669"/>
    <property type="project" value="UniProtKB-KW"/>
</dbReference>